<dbReference type="Gene3D" id="3.90.550.10">
    <property type="entry name" value="Spore Coat Polysaccharide Biosynthesis Protein SpsA, Chain A"/>
    <property type="match status" value="1"/>
</dbReference>
<evidence type="ECO:0000256" key="4">
    <source>
        <dbReference type="ARBA" id="ARBA00022679"/>
    </source>
</evidence>
<dbReference type="Pfam" id="PF00535">
    <property type="entry name" value="Glycos_transf_2"/>
    <property type="match status" value="1"/>
</dbReference>
<keyword evidence="5" id="KW-0460">Magnesium</keyword>
<evidence type="ECO:0000256" key="8">
    <source>
        <dbReference type="ARBA" id="ARBA00048689"/>
    </source>
</evidence>
<dbReference type="NCBIfam" id="NF010496">
    <property type="entry name" value="PRK13915.1"/>
    <property type="match status" value="1"/>
</dbReference>
<dbReference type="InterPro" id="IPR029044">
    <property type="entry name" value="Nucleotide-diphossugar_trans"/>
</dbReference>
<evidence type="ECO:0000256" key="5">
    <source>
        <dbReference type="ARBA" id="ARBA00022842"/>
    </source>
</evidence>
<comment type="catalytic activity">
    <reaction evidence="9">
        <text>an NDP-alpha-D-glucose + (2R)-3-phosphoglycerate = (2R)-2-O-(alpha-D-glucopyranosyl)-3-phospho-glycerate + a ribonucleoside 5'-diphosphate + H(+)</text>
        <dbReference type="Rhea" id="RHEA:47244"/>
        <dbReference type="ChEBI" id="CHEBI:15378"/>
        <dbReference type="ChEBI" id="CHEBI:57930"/>
        <dbReference type="ChEBI" id="CHEBI:58272"/>
        <dbReference type="ChEBI" id="CHEBI:62600"/>
        <dbReference type="ChEBI" id="CHEBI:76533"/>
        <dbReference type="EC" id="2.4.1.266"/>
    </reaction>
    <physiologicalReaction direction="left-to-right" evidence="9">
        <dbReference type="Rhea" id="RHEA:47245"/>
    </physiologicalReaction>
</comment>
<keyword evidence="4 12" id="KW-0808">Transferase</keyword>
<evidence type="ECO:0000313" key="12">
    <source>
        <dbReference type="EMBL" id="WJW66741.1"/>
    </source>
</evidence>
<dbReference type="PANTHER" id="PTHR48090:SF10">
    <property type="entry name" value="GLUCOSYL-3-PHOSPHOGLYCERATE SYNTHASE"/>
    <property type="match status" value="1"/>
</dbReference>
<dbReference type="PANTHER" id="PTHR48090">
    <property type="entry name" value="UNDECAPRENYL-PHOSPHATE 4-DEOXY-4-FORMAMIDO-L-ARABINOSE TRANSFERASE-RELATED"/>
    <property type="match status" value="1"/>
</dbReference>
<comment type="similarity">
    <text evidence="2">Belongs to the glycosyltransferase 2 family.</text>
</comment>
<dbReference type="InterPro" id="IPR050256">
    <property type="entry name" value="Glycosyltransferase_2"/>
</dbReference>
<dbReference type="GO" id="GO:0016757">
    <property type="term" value="F:glycosyltransferase activity"/>
    <property type="evidence" value="ECO:0007669"/>
    <property type="project" value="UniProtKB-KW"/>
</dbReference>
<evidence type="ECO:0000259" key="10">
    <source>
        <dbReference type="Pfam" id="PF00535"/>
    </source>
</evidence>
<evidence type="ECO:0000256" key="7">
    <source>
        <dbReference type="ARBA" id="ARBA00040894"/>
    </source>
</evidence>
<feature type="domain" description="UspA" evidence="11">
    <location>
        <begin position="177"/>
        <end position="299"/>
    </location>
</feature>
<organism evidence="12 13">
    <name type="scientific">Candidatus Chlorohelix allophototropha</name>
    <dbReference type="NCBI Taxonomy" id="3003348"/>
    <lineage>
        <taxon>Bacteria</taxon>
        <taxon>Bacillati</taxon>
        <taxon>Chloroflexota</taxon>
        <taxon>Chloroflexia</taxon>
        <taxon>Candidatus Chloroheliales</taxon>
        <taxon>Candidatus Chloroheliaceae</taxon>
        <taxon>Candidatus Chlorohelix</taxon>
    </lineage>
</organism>
<protein>
    <recommendedName>
        <fullName evidence="7">Glucosyl-3-phosphoglycerate synthase</fullName>
        <ecNumber evidence="6">2.4.1.266</ecNumber>
    </recommendedName>
</protein>
<evidence type="ECO:0000256" key="1">
    <source>
        <dbReference type="ARBA" id="ARBA00001946"/>
    </source>
</evidence>
<evidence type="ECO:0000256" key="3">
    <source>
        <dbReference type="ARBA" id="ARBA00022676"/>
    </source>
</evidence>
<reference evidence="12" key="1">
    <citation type="journal article" date="2024" name="Nature">
        <title>Anoxygenic phototroph of the Chloroflexota uses a type I reaction centre.</title>
        <authorList>
            <person name="Tsuji J.M."/>
            <person name="Shaw N.A."/>
            <person name="Nagashima S."/>
            <person name="Venkiteswaran J.J."/>
            <person name="Schiff S.L."/>
            <person name="Watanabe T."/>
            <person name="Fukui M."/>
            <person name="Hanada S."/>
            <person name="Tank M."/>
            <person name="Neufeld J.D."/>
        </authorList>
    </citation>
    <scope>NUCLEOTIDE SEQUENCE</scope>
    <source>
        <strain evidence="12">L227-S17</strain>
    </source>
</reference>
<evidence type="ECO:0000256" key="9">
    <source>
        <dbReference type="ARBA" id="ARBA00048997"/>
    </source>
</evidence>
<dbReference type="SUPFAM" id="SSF53448">
    <property type="entry name" value="Nucleotide-diphospho-sugar transferases"/>
    <property type="match status" value="1"/>
</dbReference>
<keyword evidence="3 12" id="KW-0328">Glycosyltransferase</keyword>
<accession>A0ABY9B0R2</accession>
<feature type="domain" description="Glycosyltransferase 2-like" evidence="10">
    <location>
        <begin position="381"/>
        <end position="505"/>
    </location>
</feature>
<dbReference type="InterPro" id="IPR001173">
    <property type="entry name" value="Glyco_trans_2-like"/>
</dbReference>
<evidence type="ECO:0000256" key="2">
    <source>
        <dbReference type="ARBA" id="ARBA00006739"/>
    </source>
</evidence>
<name>A0ABY9B0R2_9CHLR</name>
<gene>
    <name evidence="12" type="ORF">OZ401_002556</name>
</gene>
<dbReference type="InterPro" id="IPR006016">
    <property type="entry name" value="UspA"/>
</dbReference>
<proteinExistence type="inferred from homology"/>
<evidence type="ECO:0000256" key="6">
    <source>
        <dbReference type="ARBA" id="ARBA00039022"/>
    </source>
</evidence>
<dbReference type="SUPFAM" id="SSF52402">
    <property type="entry name" value="Adenine nucleotide alpha hydrolases-like"/>
    <property type="match status" value="1"/>
</dbReference>
<comment type="catalytic activity">
    <reaction evidence="8">
        <text>(2R)-3-phosphoglycerate + UDP-alpha-D-glucose = (2R)-2-O-(alpha-D-glucopyranosyl)-3-phospho-glycerate + UDP + H(+)</text>
        <dbReference type="Rhea" id="RHEA:31319"/>
        <dbReference type="ChEBI" id="CHEBI:15378"/>
        <dbReference type="ChEBI" id="CHEBI:58223"/>
        <dbReference type="ChEBI" id="CHEBI:58272"/>
        <dbReference type="ChEBI" id="CHEBI:58885"/>
        <dbReference type="ChEBI" id="CHEBI:62600"/>
        <dbReference type="EC" id="2.4.1.266"/>
    </reaction>
    <physiologicalReaction direction="left-to-right" evidence="8">
        <dbReference type="Rhea" id="RHEA:31320"/>
    </physiologicalReaction>
</comment>
<evidence type="ECO:0000259" key="11">
    <source>
        <dbReference type="Pfam" id="PF00582"/>
    </source>
</evidence>
<comment type="cofactor">
    <cofactor evidence="1">
        <name>Mg(2+)</name>
        <dbReference type="ChEBI" id="CHEBI:18420"/>
    </cofactor>
</comment>
<dbReference type="EC" id="2.4.1.266" evidence="6"/>
<dbReference type="Pfam" id="PF00582">
    <property type="entry name" value="Usp"/>
    <property type="match status" value="1"/>
</dbReference>
<dbReference type="RefSeq" id="WP_341468633.1">
    <property type="nucleotide sequence ID" value="NZ_CP128399.1"/>
</dbReference>
<keyword evidence="13" id="KW-1185">Reference proteome</keyword>
<sequence>MISNLQINTNKSDINNEKYHVLLGLEERVEASEADRTEMRKLFWASLEMAVGLKASTITLLGLVPIPEGQSLSEGALPAQHQRTLLDEIVGEVTAGYNPTDLPELRTVVRVCAANTLAQELNDVILEGQVNLLLLGSSWFESDITGASGRSPLEDILRRPLCDLAVIGPGVDISNSRNMLLAARGGPFAELALRLASGIAERNDGNITLLHVSRYTQEGDEGYLDEELEESAYAVLGRGNRNYNRIRRKQVASQNVQEAIVQEAKNHDLILLGATATLTPARTEAMLQNPFGPVARAVLSQNEQESHKPGVIVVRAGAPRDFYFARLQRRKQQFEARSSSDEFVSELVDKWFAENTFDAEEFEDVERLVAAKKAQGLTISLGLPALNEEATIGDVINAIKDELLVRHKLLDEIVVIDSDSTDRTREIAAELGIPVYIHQQILPTQGLRRGKGEALWKSLYQLKGDIIAWVDTDVTNMHPRFIYGLVGPLLKEARLQYVKGYYRRPIQVGDIMHETGGGRVTELTVRPLFNLFFPELSGIIQPLSGEYAGRRTCLEQLPFFTGYGVETGHLVDILDRFGLATIGQVNLKERRHRNQDLGALSQMAFAITQVIVNRLEERDKLQLTNDVNRTMKLINLSPQGLRLDLRHIEDRERPPMLEVPEYRLKHRERLSHT</sequence>
<evidence type="ECO:0000313" key="13">
    <source>
        <dbReference type="Proteomes" id="UP001431572"/>
    </source>
</evidence>
<dbReference type="Proteomes" id="UP001431572">
    <property type="component" value="Chromosome 1"/>
</dbReference>
<dbReference type="CDD" id="cd00293">
    <property type="entry name" value="USP-like"/>
    <property type="match status" value="1"/>
</dbReference>
<dbReference type="EMBL" id="CP128399">
    <property type="protein sequence ID" value="WJW66741.1"/>
    <property type="molecule type" value="Genomic_DNA"/>
</dbReference>
<dbReference type="Gene3D" id="3.40.50.12370">
    <property type="match status" value="1"/>
</dbReference>